<dbReference type="AlphaFoldDB" id="A0A2K0W6E9"/>
<accession>A0A2K0W6E9</accession>
<gene>
    <name evidence="1" type="ORF">FNYG_08907</name>
</gene>
<reference evidence="1 2" key="1">
    <citation type="submission" date="2017-06" db="EMBL/GenBank/DDBJ databases">
        <title>Genome of Fusarium nygamai isolate CS10214.</title>
        <authorList>
            <person name="Gardiner D.M."/>
            <person name="Obanor F."/>
            <person name="Kazan K."/>
        </authorList>
    </citation>
    <scope>NUCLEOTIDE SEQUENCE [LARGE SCALE GENOMIC DNA]</scope>
    <source>
        <strain evidence="1 2">CS10214</strain>
    </source>
</reference>
<evidence type="ECO:0000313" key="1">
    <source>
        <dbReference type="EMBL" id="PNP77826.1"/>
    </source>
</evidence>
<proteinExistence type="predicted"/>
<keyword evidence="2" id="KW-1185">Reference proteome</keyword>
<evidence type="ECO:0000313" key="2">
    <source>
        <dbReference type="Proteomes" id="UP000236664"/>
    </source>
</evidence>
<organism evidence="1 2">
    <name type="scientific">Gibberella nygamai</name>
    <name type="common">Bean root rot disease fungus</name>
    <name type="synonym">Fusarium nygamai</name>
    <dbReference type="NCBI Taxonomy" id="42673"/>
    <lineage>
        <taxon>Eukaryota</taxon>
        <taxon>Fungi</taxon>
        <taxon>Dikarya</taxon>
        <taxon>Ascomycota</taxon>
        <taxon>Pezizomycotina</taxon>
        <taxon>Sordariomycetes</taxon>
        <taxon>Hypocreomycetidae</taxon>
        <taxon>Hypocreales</taxon>
        <taxon>Nectriaceae</taxon>
        <taxon>Fusarium</taxon>
        <taxon>Fusarium fujikuroi species complex</taxon>
    </lineage>
</organism>
<dbReference type="Proteomes" id="UP000236664">
    <property type="component" value="Unassembled WGS sequence"/>
</dbReference>
<comment type="caution">
    <text evidence="1">The sequence shown here is derived from an EMBL/GenBank/DDBJ whole genome shotgun (WGS) entry which is preliminary data.</text>
</comment>
<name>A0A2K0W6E9_GIBNY</name>
<protein>
    <submittedName>
        <fullName evidence="1">Uncharacterized protein</fullName>
    </submittedName>
</protein>
<sequence>MRRIGYDVHNQHIDAFKTAIDYDLGAIPLLYSDSYDPYLDSDSEGGAEVTGIFSQRLRDTIDQEIASTPIDESRDDLTALKDALEVMEATFRTSNKLTMLCLPCELSSGGAPNTVNEFPPVFPHTATSTFSLYSIDIMDSPTVQTELANTVDEPTTSVQTQDLESKIEKG</sequence>
<dbReference type="EMBL" id="MTQA01000123">
    <property type="protein sequence ID" value="PNP77826.1"/>
    <property type="molecule type" value="Genomic_DNA"/>
</dbReference>